<reference evidence="3 4" key="1">
    <citation type="journal article" date="2010" name="Cell">
        <title>The genome of Naegleria gruberi illuminates early eukaryotic versatility.</title>
        <authorList>
            <person name="Fritz-Laylin L.K."/>
            <person name="Prochnik S.E."/>
            <person name="Ginger M.L."/>
            <person name="Dacks J.B."/>
            <person name="Carpenter M.L."/>
            <person name="Field M.C."/>
            <person name="Kuo A."/>
            <person name="Paredez A."/>
            <person name="Chapman J."/>
            <person name="Pham J."/>
            <person name="Shu S."/>
            <person name="Neupane R."/>
            <person name="Cipriano M."/>
            <person name="Mancuso J."/>
            <person name="Tu H."/>
            <person name="Salamov A."/>
            <person name="Lindquist E."/>
            <person name="Shapiro H."/>
            <person name="Lucas S."/>
            <person name="Grigoriev I.V."/>
            <person name="Cande W.Z."/>
            <person name="Fulton C."/>
            <person name="Rokhsar D.S."/>
            <person name="Dawson S.C."/>
        </authorList>
    </citation>
    <scope>NUCLEOTIDE SEQUENCE [LARGE SCALE GENOMIC DNA]</scope>
    <source>
        <strain evidence="3 4">NEG-M</strain>
    </source>
</reference>
<name>D2V4W1_NAEGR</name>
<evidence type="ECO:0000256" key="1">
    <source>
        <dbReference type="SAM" id="Coils"/>
    </source>
</evidence>
<feature type="compositionally biased region" description="Basic and acidic residues" evidence="2">
    <location>
        <begin position="203"/>
        <end position="212"/>
    </location>
</feature>
<dbReference type="EMBL" id="GG738852">
    <property type="protein sequence ID" value="EFC48174.1"/>
    <property type="molecule type" value="Genomic_DNA"/>
</dbReference>
<feature type="compositionally biased region" description="Polar residues" evidence="2">
    <location>
        <begin position="213"/>
        <end position="225"/>
    </location>
</feature>
<keyword evidence="1" id="KW-0175">Coiled coil</keyword>
<evidence type="ECO:0000256" key="2">
    <source>
        <dbReference type="SAM" id="MobiDB-lite"/>
    </source>
</evidence>
<feature type="compositionally biased region" description="Low complexity" evidence="2">
    <location>
        <begin position="179"/>
        <end position="193"/>
    </location>
</feature>
<dbReference type="KEGG" id="ngr:NAEGRDRAFT_63926"/>
<sequence>MANYSETFYQLLVDDSGDNRPLTLTAENLAQLNEQVITKSKSKITSDEVHGTIVKLKTILDGFLQQHNVLNPKDRNTIECRLSATNFSRKAFLIDGIDGTNYPGIYSFAFFDKMRKVTTMSKLEKKGTCYQSQCFCQKSYLCDGEERTGDFKILLAFTNYSDTKVDLYMSMKGFPVLSNVKGSSSSKENSTESVDGKKKRKRKEEDQQESTKKTQASPSGLASSSFGEISSFERESYQALANDLEKTTSFATAAAASTTDEDMEAALPFATSEAYTTDDPSALSQESMIALLNQQTPLTSSNVESLIPPPITTDNTQIPVNFQHQLWDPSFYYSNLMFQGLYRQLEDQVKQNNLLKTEGKKLIEINSKLRKINHEFTRENETLKHEVEELRRNDNSKQIKSQKIPEHEEELVIDDEYQSKEKQPLLVENIFRLDSDDTYQESIFSGKPEQEDGDMDFFNVEEEFYDSFK</sequence>
<organism evidence="4">
    <name type="scientific">Naegleria gruberi</name>
    <name type="common">Amoeba</name>
    <dbReference type="NCBI Taxonomy" id="5762"/>
    <lineage>
        <taxon>Eukaryota</taxon>
        <taxon>Discoba</taxon>
        <taxon>Heterolobosea</taxon>
        <taxon>Tetramitia</taxon>
        <taxon>Eutetramitia</taxon>
        <taxon>Vahlkampfiidae</taxon>
        <taxon>Naegleria</taxon>
    </lineage>
</organism>
<accession>D2V4W1</accession>
<proteinExistence type="predicted"/>
<feature type="region of interest" description="Disordered" evidence="2">
    <location>
        <begin position="179"/>
        <end position="225"/>
    </location>
</feature>
<gene>
    <name evidence="3" type="ORF">NAEGRDRAFT_63926</name>
</gene>
<dbReference type="Proteomes" id="UP000006671">
    <property type="component" value="Unassembled WGS sequence"/>
</dbReference>
<protein>
    <submittedName>
        <fullName evidence="3">Predicted protein</fullName>
    </submittedName>
</protein>
<dbReference type="VEuPathDB" id="AmoebaDB:NAEGRDRAFT_63926"/>
<dbReference type="GeneID" id="8849623"/>
<feature type="coiled-coil region" evidence="1">
    <location>
        <begin position="366"/>
        <end position="400"/>
    </location>
</feature>
<dbReference type="AlphaFoldDB" id="D2V4W1"/>
<keyword evidence="4" id="KW-1185">Reference proteome</keyword>
<evidence type="ECO:0000313" key="3">
    <source>
        <dbReference type="EMBL" id="EFC48174.1"/>
    </source>
</evidence>
<evidence type="ECO:0000313" key="4">
    <source>
        <dbReference type="Proteomes" id="UP000006671"/>
    </source>
</evidence>
<dbReference type="InParanoid" id="D2V4W1"/>
<dbReference type="RefSeq" id="XP_002680918.1">
    <property type="nucleotide sequence ID" value="XM_002680872.1"/>
</dbReference>